<evidence type="ECO:0000313" key="1">
    <source>
        <dbReference type="EMBL" id="CAG8849826.1"/>
    </source>
</evidence>
<sequence>GSPFTLFGSILCASSSMSIPFRQHRPGLHCSIKSQLSTEFRYHSSTFHPSSADFSLPVSSLRQYS</sequence>
<proteinExistence type="predicted"/>
<reference evidence="1" key="1">
    <citation type="submission" date="2021-06" db="EMBL/GenBank/DDBJ databases">
        <authorList>
            <person name="Kallberg Y."/>
            <person name="Tangrot J."/>
            <person name="Rosling A."/>
        </authorList>
    </citation>
    <scope>NUCLEOTIDE SEQUENCE</scope>
    <source>
        <strain evidence="1">MA461A</strain>
    </source>
</reference>
<comment type="caution">
    <text evidence="1">The sequence shown here is derived from an EMBL/GenBank/DDBJ whole genome shotgun (WGS) entry which is preliminary data.</text>
</comment>
<keyword evidence="2" id="KW-1185">Reference proteome</keyword>
<organism evidence="1 2">
    <name type="scientific">Racocetra persica</name>
    <dbReference type="NCBI Taxonomy" id="160502"/>
    <lineage>
        <taxon>Eukaryota</taxon>
        <taxon>Fungi</taxon>
        <taxon>Fungi incertae sedis</taxon>
        <taxon>Mucoromycota</taxon>
        <taxon>Glomeromycotina</taxon>
        <taxon>Glomeromycetes</taxon>
        <taxon>Diversisporales</taxon>
        <taxon>Gigasporaceae</taxon>
        <taxon>Racocetra</taxon>
    </lineage>
</organism>
<evidence type="ECO:0000313" key="2">
    <source>
        <dbReference type="Proteomes" id="UP000789920"/>
    </source>
</evidence>
<accession>A0ACA9SZG7</accession>
<protein>
    <submittedName>
        <fullName evidence="1">36005_t:CDS:1</fullName>
    </submittedName>
</protein>
<name>A0ACA9SZG7_9GLOM</name>
<feature type="non-terminal residue" evidence="1">
    <location>
        <position position="65"/>
    </location>
</feature>
<feature type="non-terminal residue" evidence="1">
    <location>
        <position position="1"/>
    </location>
</feature>
<dbReference type="Proteomes" id="UP000789920">
    <property type="component" value="Unassembled WGS sequence"/>
</dbReference>
<dbReference type="EMBL" id="CAJVQC010167567">
    <property type="protein sequence ID" value="CAG8849826.1"/>
    <property type="molecule type" value="Genomic_DNA"/>
</dbReference>
<gene>
    <name evidence="1" type="ORF">RPERSI_LOCUS35789</name>
</gene>